<keyword evidence="2" id="KW-1185">Reference proteome</keyword>
<dbReference type="AlphaFoldDB" id="A0A6G0YRH0"/>
<dbReference type="EMBL" id="VUJU01002699">
    <property type="protein sequence ID" value="KAF0760372.1"/>
    <property type="molecule type" value="Genomic_DNA"/>
</dbReference>
<name>A0A6G0YRH0_APHCR</name>
<organism evidence="1 2">
    <name type="scientific">Aphis craccivora</name>
    <name type="common">Cowpea aphid</name>
    <dbReference type="NCBI Taxonomy" id="307492"/>
    <lineage>
        <taxon>Eukaryota</taxon>
        <taxon>Metazoa</taxon>
        <taxon>Ecdysozoa</taxon>
        <taxon>Arthropoda</taxon>
        <taxon>Hexapoda</taxon>
        <taxon>Insecta</taxon>
        <taxon>Pterygota</taxon>
        <taxon>Neoptera</taxon>
        <taxon>Paraneoptera</taxon>
        <taxon>Hemiptera</taxon>
        <taxon>Sternorrhyncha</taxon>
        <taxon>Aphidomorpha</taxon>
        <taxon>Aphidoidea</taxon>
        <taxon>Aphididae</taxon>
        <taxon>Aphidini</taxon>
        <taxon>Aphis</taxon>
        <taxon>Aphis</taxon>
    </lineage>
</organism>
<sequence length="104" mass="11738">MKGYEVIHTKNFPLDSRTLLKTPKSNNNQIRIDGLPIAKSCNNQLWSILAYIVSSEIKKTVFPVGIYYGKSKPNDSNDFLEDFVVEAKALLTNGIDVHGHNKQF</sequence>
<dbReference type="Proteomes" id="UP000478052">
    <property type="component" value="Unassembled WGS sequence"/>
</dbReference>
<protein>
    <submittedName>
        <fullName evidence="1">Uncharacterized protein</fullName>
    </submittedName>
</protein>
<gene>
    <name evidence="1" type="ORF">FWK35_00011027</name>
</gene>
<accession>A0A6G0YRH0</accession>
<proteinExistence type="predicted"/>
<dbReference type="OrthoDB" id="6622109at2759"/>
<evidence type="ECO:0000313" key="2">
    <source>
        <dbReference type="Proteomes" id="UP000478052"/>
    </source>
</evidence>
<dbReference type="PANTHER" id="PTHR33053">
    <property type="entry name" value="PROTEIN, PUTATIVE-RELATED"/>
    <property type="match status" value="1"/>
</dbReference>
<reference evidence="1 2" key="1">
    <citation type="submission" date="2019-08" db="EMBL/GenBank/DDBJ databases">
        <title>Whole genome of Aphis craccivora.</title>
        <authorList>
            <person name="Voronova N.V."/>
            <person name="Shulinski R.S."/>
            <person name="Bandarenka Y.V."/>
            <person name="Zhorov D.G."/>
            <person name="Warner D."/>
        </authorList>
    </citation>
    <scope>NUCLEOTIDE SEQUENCE [LARGE SCALE GENOMIC DNA]</scope>
    <source>
        <strain evidence="1">180601</strain>
        <tissue evidence="1">Whole Body</tissue>
    </source>
</reference>
<evidence type="ECO:0000313" key="1">
    <source>
        <dbReference type="EMBL" id="KAF0760372.1"/>
    </source>
</evidence>
<dbReference type="PANTHER" id="PTHR33053:SF24">
    <property type="entry name" value="TRANSPOSASE DOMAIN-CONTAINING PROTEIN"/>
    <property type="match status" value="1"/>
</dbReference>
<comment type="caution">
    <text evidence="1">The sequence shown here is derived from an EMBL/GenBank/DDBJ whole genome shotgun (WGS) entry which is preliminary data.</text>
</comment>